<organism evidence="8 9">
    <name type="scientific">Athelia psychrophila</name>
    <dbReference type="NCBI Taxonomy" id="1759441"/>
    <lineage>
        <taxon>Eukaryota</taxon>
        <taxon>Fungi</taxon>
        <taxon>Dikarya</taxon>
        <taxon>Basidiomycota</taxon>
        <taxon>Agaricomycotina</taxon>
        <taxon>Agaricomycetes</taxon>
        <taxon>Agaricomycetidae</taxon>
        <taxon>Atheliales</taxon>
        <taxon>Atheliaceae</taxon>
        <taxon>Athelia</taxon>
    </lineage>
</organism>
<keyword evidence="9" id="KW-1185">Reference proteome</keyword>
<dbReference type="InterPro" id="IPR000326">
    <property type="entry name" value="PAP2/HPO"/>
</dbReference>
<dbReference type="CDD" id="cd03390">
    <property type="entry name" value="PAP2_containing_1_like"/>
    <property type="match status" value="1"/>
</dbReference>
<comment type="subcellular location">
    <subcellularLocation>
        <location evidence="1">Membrane</location>
        <topology evidence="1">Multi-pass membrane protein</topology>
    </subcellularLocation>
</comment>
<dbReference type="GO" id="GO:0046839">
    <property type="term" value="P:phospholipid dephosphorylation"/>
    <property type="evidence" value="ECO:0007669"/>
    <property type="project" value="TreeGrafter"/>
</dbReference>
<gene>
    <name evidence="8" type="ORF">FIBSPDRAFT_820536</name>
</gene>
<reference evidence="8 9" key="1">
    <citation type="journal article" date="2016" name="Mol. Biol. Evol.">
        <title>Comparative Genomics of Early-Diverging Mushroom-Forming Fungi Provides Insights into the Origins of Lignocellulose Decay Capabilities.</title>
        <authorList>
            <person name="Nagy L.G."/>
            <person name="Riley R."/>
            <person name="Tritt A."/>
            <person name="Adam C."/>
            <person name="Daum C."/>
            <person name="Floudas D."/>
            <person name="Sun H."/>
            <person name="Yadav J.S."/>
            <person name="Pangilinan J."/>
            <person name="Larsson K.H."/>
            <person name="Matsuura K."/>
            <person name="Barry K."/>
            <person name="Labutti K."/>
            <person name="Kuo R."/>
            <person name="Ohm R.A."/>
            <person name="Bhattacharya S.S."/>
            <person name="Shirouzu T."/>
            <person name="Yoshinaga Y."/>
            <person name="Martin F.M."/>
            <person name="Grigoriev I.V."/>
            <person name="Hibbett D.S."/>
        </authorList>
    </citation>
    <scope>NUCLEOTIDE SEQUENCE [LARGE SCALE GENOMIC DNA]</scope>
    <source>
        <strain evidence="8 9">CBS 109695</strain>
    </source>
</reference>
<comment type="similarity">
    <text evidence="2">Belongs to the PA-phosphatase related phosphoesterase family.</text>
</comment>
<protein>
    <submittedName>
        <fullName evidence="8">Lipid phosphate phosphatase 1</fullName>
    </submittedName>
</protein>
<evidence type="ECO:0000256" key="4">
    <source>
        <dbReference type="ARBA" id="ARBA00022989"/>
    </source>
</evidence>
<keyword evidence="5 6" id="KW-0472">Membrane</keyword>
<sequence length="296" mass="32908">MSSSNPLQAIIDKLTRHTDGLDWFDRSYFIDWAVGTAFWFIAGFINAWPMFERDFSPDDPLISHPYSSVQQLSGKTNAFIAGIVPFALAISFGLYRRSLQEVHHGLLAIWSGKGLSRLITVFLKNRVGRLRPDFLARCGWDAALKTCTGNASAILDGRRSFPSGHSSTAFTGMTFVSLLLAGKTAAWCFAKPAPPSALLSSKLAAFSLTTLPLAFAAWVAISRVEDYRHHKEDVIVGSIIGIASAAVCYLMFWPSPFDIKQFTHSRTGRPRTLYTYNDDDMTRDELTMLEHELESV</sequence>
<feature type="transmembrane region" description="Helical" evidence="6">
    <location>
        <begin position="233"/>
        <end position="252"/>
    </location>
</feature>
<feature type="transmembrane region" description="Helical" evidence="6">
    <location>
        <begin position="168"/>
        <end position="190"/>
    </location>
</feature>
<dbReference type="Proteomes" id="UP000076532">
    <property type="component" value="Unassembled WGS sequence"/>
</dbReference>
<dbReference type="GO" id="GO:0008195">
    <property type="term" value="F:phosphatidate phosphatase activity"/>
    <property type="evidence" value="ECO:0007669"/>
    <property type="project" value="TreeGrafter"/>
</dbReference>
<accession>A0A166NYT0</accession>
<feature type="domain" description="Phosphatidic acid phosphatase type 2/haloperoxidase" evidence="7">
    <location>
        <begin position="104"/>
        <end position="249"/>
    </location>
</feature>
<name>A0A166NYT0_9AGAM</name>
<keyword evidence="3 6" id="KW-0812">Transmembrane</keyword>
<dbReference type="InterPro" id="IPR036938">
    <property type="entry name" value="PAP2/HPO_sf"/>
</dbReference>
<evidence type="ECO:0000259" key="7">
    <source>
        <dbReference type="SMART" id="SM00014"/>
    </source>
</evidence>
<dbReference type="PANTHER" id="PTHR10165:SF35">
    <property type="entry name" value="RE23632P"/>
    <property type="match status" value="1"/>
</dbReference>
<evidence type="ECO:0000256" key="3">
    <source>
        <dbReference type="ARBA" id="ARBA00022692"/>
    </source>
</evidence>
<evidence type="ECO:0000256" key="1">
    <source>
        <dbReference type="ARBA" id="ARBA00004141"/>
    </source>
</evidence>
<dbReference type="STRING" id="436010.A0A166NYT0"/>
<dbReference type="SUPFAM" id="SSF48317">
    <property type="entry name" value="Acid phosphatase/Vanadium-dependent haloperoxidase"/>
    <property type="match status" value="1"/>
</dbReference>
<dbReference type="Pfam" id="PF01569">
    <property type="entry name" value="PAP2"/>
    <property type="match status" value="1"/>
</dbReference>
<evidence type="ECO:0000313" key="9">
    <source>
        <dbReference type="Proteomes" id="UP000076532"/>
    </source>
</evidence>
<dbReference type="OrthoDB" id="10030083at2759"/>
<dbReference type="AlphaFoldDB" id="A0A166NYT0"/>
<keyword evidence="4 6" id="KW-1133">Transmembrane helix</keyword>
<proteinExistence type="inferred from homology"/>
<evidence type="ECO:0000256" key="5">
    <source>
        <dbReference type="ARBA" id="ARBA00023136"/>
    </source>
</evidence>
<dbReference type="PANTHER" id="PTHR10165">
    <property type="entry name" value="LIPID PHOSPHATE PHOSPHATASE"/>
    <property type="match status" value="1"/>
</dbReference>
<dbReference type="EMBL" id="KV417520">
    <property type="protein sequence ID" value="KZP25521.1"/>
    <property type="molecule type" value="Genomic_DNA"/>
</dbReference>
<evidence type="ECO:0000256" key="2">
    <source>
        <dbReference type="ARBA" id="ARBA00008816"/>
    </source>
</evidence>
<dbReference type="InterPro" id="IPR043216">
    <property type="entry name" value="PAP-like"/>
</dbReference>
<dbReference type="Gene3D" id="1.20.144.10">
    <property type="entry name" value="Phosphatidic acid phosphatase type 2/haloperoxidase"/>
    <property type="match status" value="1"/>
</dbReference>
<dbReference type="SMART" id="SM00014">
    <property type="entry name" value="acidPPc"/>
    <property type="match status" value="1"/>
</dbReference>
<feature type="transmembrane region" description="Helical" evidence="6">
    <location>
        <begin position="29"/>
        <end position="51"/>
    </location>
</feature>
<feature type="transmembrane region" description="Helical" evidence="6">
    <location>
        <begin position="78"/>
        <end position="95"/>
    </location>
</feature>
<evidence type="ECO:0000313" key="8">
    <source>
        <dbReference type="EMBL" id="KZP25521.1"/>
    </source>
</evidence>
<dbReference type="GO" id="GO:0006644">
    <property type="term" value="P:phospholipid metabolic process"/>
    <property type="evidence" value="ECO:0007669"/>
    <property type="project" value="InterPro"/>
</dbReference>
<dbReference type="GO" id="GO:0016020">
    <property type="term" value="C:membrane"/>
    <property type="evidence" value="ECO:0007669"/>
    <property type="project" value="UniProtKB-SubCell"/>
</dbReference>
<evidence type="ECO:0000256" key="6">
    <source>
        <dbReference type="SAM" id="Phobius"/>
    </source>
</evidence>
<feature type="transmembrane region" description="Helical" evidence="6">
    <location>
        <begin position="202"/>
        <end position="221"/>
    </location>
</feature>